<evidence type="ECO:0000256" key="2">
    <source>
        <dbReference type="SAM" id="Phobius"/>
    </source>
</evidence>
<dbReference type="EMBL" id="CAXITT010000431">
    <property type="protein sequence ID" value="CAL1541424.1"/>
    <property type="molecule type" value="Genomic_DNA"/>
</dbReference>
<dbReference type="AlphaFoldDB" id="A0AAV2I4C0"/>
<feature type="transmembrane region" description="Helical" evidence="2">
    <location>
        <begin position="264"/>
        <end position="284"/>
    </location>
</feature>
<reference evidence="3 4" key="1">
    <citation type="submission" date="2024-04" db="EMBL/GenBank/DDBJ databases">
        <authorList>
            <consortium name="Genoscope - CEA"/>
            <person name="William W."/>
        </authorList>
    </citation>
    <scope>NUCLEOTIDE SEQUENCE [LARGE SCALE GENOMIC DNA]</scope>
</reference>
<protein>
    <submittedName>
        <fullName evidence="3">Uncharacterized protein</fullName>
    </submittedName>
</protein>
<gene>
    <name evidence="3" type="ORF">GSLYS_00015030001</name>
</gene>
<evidence type="ECO:0000313" key="3">
    <source>
        <dbReference type="EMBL" id="CAL1541424.1"/>
    </source>
</evidence>
<keyword evidence="2" id="KW-1133">Transmembrane helix</keyword>
<keyword evidence="2" id="KW-0472">Membrane</keyword>
<dbReference type="Proteomes" id="UP001497497">
    <property type="component" value="Unassembled WGS sequence"/>
</dbReference>
<organism evidence="3 4">
    <name type="scientific">Lymnaea stagnalis</name>
    <name type="common">Great pond snail</name>
    <name type="synonym">Helix stagnalis</name>
    <dbReference type="NCBI Taxonomy" id="6523"/>
    <lineage>
        <taxon>Eukaryota</taxon>
        <taxon>Metazoa</taxon>
        <taxon>Spiralia</taxon>
        <taxon>Lophotrochozoa</taxon>
        <taxon>Mollusca</taxon>
        <taxon>Gastropoda</taxon>
        <taxon>Heterobranchia</taxon>
        <taxon>Euthyneura</taxon>
        <taxon>Panpulmonata</taxon>
        <taxon>Hygrophila</taxon>
        <taxon>Lymnaeoidea</taxon>
        <taxon>Lymnaeidae</taxon>
        <taxon>Lymnaea</taxon>
    </lineage>
</organism>
<feature type="compositionally biased region" description="Basic and acidic residues" evidence="1">
    <location>
        <begin position="707"/>
        <end position="722"/>
    </location>
</feature>
<comment type="caution">
    <text evidence="3">The sequence shown here is derived from an EMBL/GenBank/DDBJ whole genome shotgun (WGS) entry which is preliminary data.</text>
</comment>
<feature type="transmembrane region" description="Helical" evidence="2">
    <location>
        <begin position="467"/>
        <end position="487"/>
    </location>
</feature>
<feature type="transmembrane region" description="Helical" evidence="2">
    <location>
        <begin position="290"/>
        <end position="323"/>
    </location>
</feature>
<feature type="region of interest" description="Disordered" evidence="1">
    <location>
        <begin position="699"/>
        <end position="765"/>
    </location>
</feature>
<feature type="transmembrane region" description="Helical" evidence="2">
    <location>
        <begin position="139"/>
        <end position="161"/>
    </location>
</feature>
<name>A0AAV2I4C0_LYMST</name>
<evidence type="ECO:0000256" key="1">
    <source>
        <dbReference type="SAM" id="MobiDB-lite"/>
    </source>
</evidence>
<keyword evidence="2" id="KW-0812">Transmembrane</keyword>
<accession>A0AAV2I4C0</accession>
<proteinExistence type="predicted"/>
<evidence type="ECO:0000313" key="4">
    <source>
        <dbReference type="Proteomes" id="UP001497497"/>
    </source>
</evidence>
<feature type="compositionally biased region" description="Basic and acidic residues" evidence="1">
    <location>
        <begin position="731"/>
        <end position="745"/>
    </location>
</feature>
<feature type="transmembrane region" description="Helical" evidence="2">
    <location>
        <begin position="212"/>
        <end position="232"/>
    </location>
</feature>
<sequence length="765" mass="85926">MELFKKSIAGYAKDVVHTATVHKVNFAVCMNRLLAEGGSAVSVWRALFDAFVRCKIRHSDPLQDCCRSPACGDNCCHQCPQWKAWFRPVRTILVMAALAAPSGPFLYAMSSDGLEFQTLSDKIESLGLQRPFDFYAGSVFGKVFVGVLALMYVTHVLIIIIDGSTDENISRLYTEVLDVAEKKDKISKRVGRAQSYIKIACAPIKKCGVLIIPLWIVAVCFLPVVAILSFLIHAPMLQVMIQGVKKILQRANLLKQTRKDRVKFFNACEIFWFFTTAIFVFIVMTIGANFLVNAVVVVIVTVIVQADLIYRVVPVVLILIIYIRDSYSRVGIKYDAYLGTILGTIRNKEAEDLRREALKPIENQQNKVFKIFPEAIPYDPDDEVVSHSKNDAVVANLPTCEEEQRLFSLKNSNVRLHLKQLLLFFSRDDSLYMSKKFLFHCCTMTCAGAPGPLEENYINATLQFAKIGVFLLFVFLVVMAYGSTYYISPTNHLFVTLVSGLIPLIIRNVFSSSPAVETVTTSNYRFEAQLNEKIESFCQSWDVEDMVLKHVQKAPSNSSNTTNPVDDLTRDVPTKHFQASCVDLVLELGDESTQSFHSIPQPRWRSRHKIDSVPFDLSDSKPAPADNIPNPYLHTEDRLHYEDNSERTQPNGSDRLFDNDRHRTEVARAHAEHTRGVLADIDTYTVSNHLLTMFGINPENSAAEDAGSERRGNDAGHTRRNDNNNNTSARRTRERDNHAVLEDTTRPASGGLVVDDGPNEDDLPS</sequence>
<keyword evidence="4" id="KW-1185">Reference proteome</keyword>